<comment type="subcellular location">
    <subcellularLocation>
        <location evidence="1">Cell membrane</location>
        <topology evidence="1">Single-pass type II membrane protein</topology>
    </subcellularLocation>
</comment>
<comment type="similarity">
    <text evidence="7">Belongs to the YfgM family.</text>
</comment>
<protein>
    <recommendedName>
        <fullName evidence="8">Ancillary SecYEG translocon subunit</fullName>
    </recommendedName>
</protein>
<name>A0A511QQH4_9VIBR</name>
<evidence type="ECO:0000256" key="9">
    <source>
        <dbReference type="SAM" id="Coils"/>
    </source>
</evidence>
<keyword evidence="5" id="KW-0472">Membrane</keyword>
<keyword evidence="4" id="KW-1133">Transmembrane helix</keyword>
<dbReference type="SUPFAM" id="SSF48452">
    <property type="entry name" value="TPR-like"/>
    <property type="match status" value="1"/>
</dbReference>
<dbReference type="Gene3D" id="1.25.40.10">
    <property type="entry name" value="Tetratricopeptide repeat domain"/>
    <property type="match status" value="1"/>
</dbReference>
<reference evidence="11 12" key="1">
    <citation type="submission" date="2019-07" db="EMBL/GenBank/DDBJ databases">
        <title>Whole genome shotgun sequence of Vibrio superstes NBRC 103154.</title>
        <authorList>
            <person name="Hosoyama A."/>
            <person name="Uohara A."/>
            <person name="Ohji S."/>
            <person name="Ichikawa N."/>
        </authorList>
    </citation>
    <scope>NUCLEOTIDE SEQUENCE [LARGE SCALE GENOMIC DNA]</scope>
    <source>
        <strain evidence="11 12">NBRC 103154</strain>
    </source>
</reference>
<sequence>MELYDSEEQQVEAIKDWWKENGKAVILGAVIGLGGLFGWRYYQDSVVSGQEAASDAYGKSIQALQAQGLDATEQVQTFINDNADREYAVLAALQLSQAQVAAAEYKEALAQLEWAKANTKDDAIVPVITLRVARVKAETGDIDGAIADLSAMQVAGWEGRVAELKGDLLLRNGDSEGALTAYSEAQQATDASQTIQFKLDDLAK</sequence>
<evidence type="ECO:0000256" key="7">
    <source>
        <dbReference type="ARBA" id="ARBA00024197"/>
    </source>
</evidence>
<dbReference type="InterPro" id="IPR018704">
    <property type="entry name" value="SecYEG/CpoB_TPR"/>
</dbReference>
<evidence type="ECO:0000256" key="1">
    <source>
        <dbReference type="ARBA" id="ARBA00004401"/>
    </source>
</evidence>
<dbReference type="PIRSF" id="PIRSF006170">
    <property type="entry name" value="YfgM"/>
    <property type="match status" value="1"/>
</dbReference>
<keyword evidence="6" id="KW-0143">Chaperone</keyword>
<evidence type="ECO:0000313" key="12">
    <source>
        <dbReference type="Proteomes" id="UP000321113"/>
    </source>
</evidence>
<gene>
    <name evidence="11" type="ORF">VSU01S_10470</name>
</gene>
<evidence type="ECO:0000313" key="11">
    <source>
        <dbReference type="EMBL" id="GEM78802.1"/>
    </source>
</evidence>
<evidence type="ECO:0000256" key="5">
    <source>
        <dbReference type="ARBA" id="ARBA00023136"/>
    </source>
</evidence>
<dbReference type="GO" id="GO:0044877">
    <property type="term" value="F:protein-containing complex binding"/>
    <property type="evidence" value="ECO:0007669"/>
    <property type="project" value="InterPro"/>
</dbReference>
<evidence type="ECO:0000259" key="10">
    <source>
        <dbReference type="Pfam" id="PF09976"/>
    </source>
</evidence>
<evidence type="ECO:0000256" key="8">
    <source>
        <dbReference type="ARBA" id="ARBA00024235"/>
    </source>
</evidence>
<dbReference type="Proteomes" id="UP000321113">
    <property type="component" value="Unassembled WGS sequence"/>
</dbReference>
<dbReference type="GO" id="GO:0005886">
    <property type="term" value="C:plasma membrane"/>
    <property type="evidence" value="ECO:0007669"/>
    <property type="project" value="UniProtKB-SubCell"/>
</dbReference>
<evidence type="ECO:0000256" key="4">
    <source>
        <dbReference type="ARBA" id="ARBA00022989"/>
    </source>
</evidence>
<dbReference type="EMBL" id="BJXK01000003">
    <property type="protein sequence ID" value="GEM78802.1"/>
    <property type="molecule type" value="Genomic_DNA"/>
</dbReference>
<dbReference type="InterPro" id="IPR011990">
    <property type="entry name" value="TPR-like_helical_dom_sf"/>
</dbReference>
<evidence type="ECO:0000256" key="2">
    <source>
        <dbReference type="ARBA" id="ARBA00022475"/>
    </source>
</evidence>
<feature type="coiled-coil region" evidence="9">
    <location>
        <begin position="95"/>
        <end position="122"/>
    </location>
</feature>
<dbReference type="AlphaFoldDB" id="A0A511QQH4"/>
<dbReference type="RefSeq" id="WP_119011221.1">
    <property type="nucleotide sequence ID" value="NZ_BJXK01000003.1"/>
</dbReference>
<evidence type="ECO:0000256" key="6">
    <source>
        <dbReference type="ARBA" id="ARBA00023186"/>
    </source>
</evidence>
<keyword evidence="3" id="KW-0812">Transmembrane</keyword>
<dbReference type="InterPro" id="IPR026039">
    <property type="entry name" value="YfgM"/>
</dbReference>
<feature type="domain" description="Ancillary SecYEG translocon subunit/Cell division coordinator CpoB TPR" evidence="10">
    <location>
        <begin position="15"/>
        <end position="204"/>
    </location>
</feature>
<proteinExistence type="inferred from homology"/>
<keyword evidence="12" id="KW-1185">Reference proteome</keyword>
<accession>A0A511QQH4</accession>
<dbReference type="Pfam" id="PF09976">
    <property type="entry name" value="TPR_21"/>
    <property type="match status" value="1"/>
</dbReference>
<dbReference type="OrthoDB" id="9789675at2"/>
<organism evidence="11 12">
    <name type="scientific">Vibrio superstes NBRC 103154</name>
    <dbReference type="NCBI Taxonomy" id="1219062"/>
    <lineage>
        <taxon>Bacteria</taxon>
        <taxon>Pseudomonadati</taxon>
        <taxon>Pseudomonadota</taxon>
        <taxon>Gammaproteobacteria</taxon>
        <taxon>Vibrionales</taxon>
        <taxon>Vibrionaceae</taxon>
        <taxon>Vibrio</taxon>
    </lineage>
</organism>
<comment type="caution">
    <text evidence="11">The sequence shown here is derived from an EMBL/GenBank/DDBJ whole genome shotgun (WGS) entry which is preliminary data.</text>
</comment>
<keyword evidence="2" id="KW-1003">Cell membrane</keyword>
<dbReference type="PANTHER" id="PTHR38035:SF1">
    <property type="entry name" value="ANCILLARY SECYEG TRANSLOCON SUBUNIT"/>
    <property type="match status" value="1"/>
</dbReference>
<evidence type="ECO:0000256" key="3">
    <source>
        <dbReference type="ARBA" id="ARBA00022692"/>
    </source>
</evidence>
<dbReference type="PANTHER" id="PTHR38035">
    <property type="entry name" value="UPF0070 PROTEIN YFGM"/>
    <property type="match status" value="1"/>
</dbReference>
<keyword evidence="9" id="KW-0175">Coiled coil</keyword>